<dbReference type="SMART" id="SM00028">
    <property type="entry name" value="TPR"/>
    <property type="match status" value="7"/>
</dbReference>
<dbReference type="Proteomes" id="UP001165160">
    <property type="component" value="Unassembled WGS sequence"/>
</dbReference>
<dbReference type="Gene3D" id="1.25.40.10">
    <property type="entry name" value="Tetratricopeptide repeat domain"/>
    <property type="match status" value="2"/>
</dbReference>
<gene>
    <name evidence="3" type="ORF">TrVE_jg5068</name>
</gene>
<evidence type="ECO:0000256" key="1">
    <source>
        <dbReference type="PROSITE-ProRule" id="PRU00339"/>
    </source>
</evidence>
<evidence type="ECO:0008006" key="5">
    <source>
        <dbReference type="Google" id="ProtNLM"/>
    </source>
</evidence>
<dbReference type="PROSITE" id="PS50005">
    <property type="entry name" value="TPR"/>
    <property type="match status" value="4"/>
</dbReference>
<comment type="caution">
    <text evidence="3">The sequence shown here is derived from an EMBL/GenBank/DDBJ whole genome shotgun (WGS) entry which is preliminary data.</text>
</comment>
<protein>
    <recommendedName>
        <fullName evidence="5">Protein O-GlcNAc transferase</fullName>
    </recommendedName>
</protein>
<evidence type="ECO:0000256" key="2">
    <source>
        <dbReference type="SAM" id="SignalP"/>
    </source>
</evidence>
<keyword evidence="1" id="KW-0802">TPR repeat</keyword>
<dbReference type="InterPro" id="IPR019734">
    <property type="entry name" value="TPR_rpt"/>
</dbReference>
<feature type="signal peptide" evidence="2">
    <location>
        <begin position="1"/>
        <end position="29"/>
    </location>
</feature>
<dbReference type="Gene3D" id="3.40.50.2000">
    <property type="entry name" value="Glycogen Phosphorylase B"/>
    <property type="match status" value="1"/>
</dbReference>
<feature type="repeat" description="TPR" evidence="1">
    <location>
        <begin position="281"/>
        <end position="314"/>
    </location>
</feature>
<sequence length="1389" mass="154794">MQLYPLRLLDLVLIFCFCISPRFPHFTNAEDSVLALLHSAAALHSNQDHAAALASYDRALELDPSNPDALHLKGLLYHAEGDSKEAMKLITLALQNNPPSRSAIMHSNLGEIHRSLGSYGDAAVHHEAAISLLPSSPSVLYNYACLLLDVSPAESLPYFSSVIENPDSTPSQVLNSLKDSASILYHSGDFTTSFDLYTTANSLSKIPDIDILLGLGTSSQRLGLLDVSLSFYNTILSIEPNHENANMNIGVLMHETGDLKGAQNVYRYCLDSLNPNIHTRVTLMNNLGAALMSSNSPDEGAAVLEEALKLDPKNVNVLINLSMYYNEDGNLRRGRKMLDEALKFKFEETGRVDVGLKIRKAISLPPVMGDKDEVVKNYNKFQEKVANLALETINLDTSLKVIDPVQTIERIHFYLVYMGSKFDRVSQRLVNELYSNCIVSFDRADLVAPKDHSNSNSNSNNRLLSKPDDRKVKIGFVSKFFGDFEPHGLLLEGVIRHLPRSIFQVYILPISSSGETAKYLEDTYSEVVKLTLSYSSNLNKLAGLALDIIVYADLNSEPMTHFMSLSRLAPCQVAFWGNPVTSGNQKIDYFISFDRGENPYRTLVDTEEEPYSEQVVLLEGLGIWYNDFSYLEKTYYENSIEMSNLKTWEDFATTKDAKSISNPNNNIYLCAQSVFKLSSDFDVVVNNVLRSDPDGVVVFTKGRRPAWTAKFKSRLRQTLSDELYSRVYFIERVGSIDFPNLIKLCTVLLHPFPFGGSRTSLDGLEAGVPIVTWPQNFLRGRMAVSYFAEMEIWDCCVAWSSDEYVEKVVRLGKDKSFRSKSIELIKSRIHRVYNNVKVVKEWTRFLCTVAGVESEDVNRAVESFGEDPSWQKEEHVDKAFSYMQSKSPIPEALPTAPSPTSYNILDSYYATAAVIHNNNGDLEKALDMLVKLSHERPTDSKVRSDIGAVLQQMRRLDESVAELEKAVMLDGENVVAMNNLGVVMKDKGEGSKALEWFIRAKEGGLMTAVDNAANIYRDEGNLFAAYKTICESLFQPNQHLCTGEEATNNFVGLVCVLGLVEDVLQFKNIIAREWGADVLTMLTDLVTNKDSSGKLTTGLLTFMSWNGFVNFEAVEEVYGVLKTTPSQATPSTENVNSHPVNLVVQFYRNFKSESKNVEALAALSANLRNPFLSRVHVMLERESDLSFLQSNLDVDADATSNGRLVIKVINQRLTFAAAFKYINSAMTSHEVGLLSNSDIIFTPSSLEHLSTTGVPSNTLYALTRWEAGSNKMTLSNWRNHSTLLFHLNAAILHPRIDSQDSWAVMGGNSVPSSVIRYAGFWQGLPRCDGRIARIFEEGGWKVQNRCMDIRGVHVENFFGGEGGGEGTGKLGYDMEKNVVGETSFVKIMV</sequence>
<feature type="repeat" description="TPR" evidence="1">
    <location>
        <begin position="33"/>
        <end position="66"/>
    </location>
</feature>
<keyword evidence="2" id="KW-0732">Signal</keyword>
<dbReference type="Gene3D" id="3.40.50.11380">
    <property type="match status" value="1"/>
</dbReference>
<keyword evidence="4" id="KW-1185">Reference proteome</keyword>
<proteinExistence type="predicted"/>
<dbReference type="Pfam" id="PF13181">
    <property type="entry name" value="TPR_8"/>
    <property type="match status" value="1"/>
</dbReference>
<feature type="chain" id="PRO_5040968967" description="Protein O-GlcNAc transferase" evidence="2">
    <location>
        <begin position="30"/>
        <end position="1389"/>
    </location>
</feature>
<evidence type="ECO:0000313" key="4">
    <source>
        <dbReference type="Proteomes" id="UP001165160"/>
    </source>
</evidence>
<feature type="repeat" description="TPR" evidence="1">
    <location>
        <begin position="67"/>
        <end position="100"/>
    </location>
</feature>
<accession>A0A9W7B290</accession>
<organism evidence="3 4">
    <name type="scientific">Triparma verrucosa</name>
    <dbReference type="NCBI Taxonomy" id="1606542"/>
    <lineage>
        <taxon>Eukaryota</taxon>
        <taxon>Sar</taxon>
        <taxon>Stramenopiles</taxon>
        <taxon>Ochrophyta</taxon>
        <taxon>Bolidophyceae</taxon>
        <taxon>Parmales</taxon>
        <taxon>Triparmaceae</taxon>
        <taxon>Triparma</taxon>
    </lineage>
</organism>
<dbReference type="PANTHER" id="PTHR44998:SF1">
    <property type="entry name" value="UDP-N-ACETYLGLUCOSAMINE--PEPTIDE N-ACETYLGLUCOSAMINYLTRANSFERASE 110 KDA SUBUNIT"/>
    <property type="match status" value="1"/>
</dbReference>
<evidence type="ECO:0000313" key="3">
    <source>
        <dbReference type="EMBL" id="GMH82544.1"/>
    </source>
</evidence>
<dbReference type="InterPro" id="IPR011990">
    <property type="entry name" value="TPR-like_helical_dom_sf"/>
</dbReference>
<dbReference type="EMBL" id="BRXX01000016">
    <property type="protein sequence ID" value="GMH82544.1"/>
    <property type="molecule type" value="Genomic_DNA"/>
</dbReference>
<dbReference type="PANTHER" id="PTHR44998">
    <property type="match status" value="1"/>
</dbReference>
<feature type="repeat" description="TPR" evidence="1">
    <location>
        <begin position="103"/>
        <end position="136"/>
    </location>
</feature>
<dbReference type="SUPFAM" id="SSF48452">
    <property type="entry name" value="TPR-like"/>
    <property type="match status" value="2"/>
</dbReference>
<dbReference type="Pfam" id="PF13414">
    <property type="entry name" value="TPR_11"/>
    <property type="match status" value="1"/>
</dbReference>
<reference evidence="4" key="1">
    <citation type="journal article" date="2023" name="Commun. Biol.">
        <title>Genome analysis of Parmales, the sister group of diatoms, reveals the evolutionary specialization of diatoms from phago-mixotrophs to photoautotrophs.</title>
        <authorList>
            <person name="Ban H."/>
            <person name="Sato S."/>
            <person name="Yoshikawa S."/>
            <person name="Yamada K."/>
            <person name="Nakamura Y."/>
            <person name="Ichinomiya M."/>
            <person name="Sato N."/>
            <person name="Blanc-Mathieu R."/>
            <person name="Endo H."/>
            <person name="Kuwata A."/>
            <person name="Ogata H."/>
        </authorList>
    </citation>
    <scope>NUCLEOTIDE SEQUENCE [LARGE SCALE GENOMIC DNA]</scope>
    <source>
        <strain evidence="4">NIES 3699</strain>
    </source>
</reference>
<name>A0A9W7B290_9STRA</name>